<evidence type="ECO:0000256" key="1">
    <source>
        <dbReference type="ARBA" id="ARBA00010443"/>
    </source>
</evidence>
<dbReference type="GO" id="GO:0008878">
    <property type="term" value="F:glucose-1-phosphate adenylyltransferase activity"/>
    <property type="evidence" value="ECO:0007669"/>
    <property type="project" value="UniProtKB-EC"/>
</dbReference>
<dbReference type="InterPro" id="IPR011832">
    <property type="entry name" value="GlgDAde_trans"/>
</dbReference>
<keyword evidence="2" id="KW-0320">Glycogen biosynthesis</keyword>
<dbReference type="InterPro" id="IPR011831">
    <property type="entry name" value="ADP-Glc_PPase"/>
</dbReference>
<feature type="domain" description="Nucleotidyl transferase" evidence="3">
    <location>
        <begin position="17"/>
        <end position="157"/>
    </location>
</feature>
<evidence type="ECO:0000256" key="2">
    <source>
        <dbReference type="ARBA" id="ARBA00023056"/>
    </source>
</evidence>
<dbReference type="SUPFAM" id="SSF53448">
    <property type="entry name" value="Nucleotide-diphospho-sugar transferases"/>
    <property type="match status" value="1"/>
</dbReference>
<dbReference type="SUPFAM" id="SSF51161">
    <property type="entry name" value="Trimeric LpxA-like enzymes"/>
    <property type="match status" value="1"/>
</dbReference>
<dbReference type="InterPro" id="IPR029044">
    <property type="entry name" value="Nucleotide-diphossugar_trans"/>
</dbReference>
<dbReference type="AlphaFoldDB" id="A0AAE3HGD9"/>
<keyword evidence="5" id="KW-0548">Nucleotidyltransferase</keyword>
<dbReference type="InterPro" id="IPR056818">
    <property type="entry name" value="GlmU/GlgC-like_hexapep"/>
</dbReference>
<dbReference type="EMBL" id="JANKAS010000006">
    <property type="protein sequence ID" value="MCR1898972.1"/>
    <property type="molecule type" value="Genomic_DNA"/>
</dbReference>
<dbReference type="Proteomes" id="UP001205748">
    <property type="component" value="Unassembled WGS sequence"/>
</dbReference>
<dbReference type="RefSeq" id="WP_257530838.1">
    <property type="nucleotide sequence ID" value="NZ_JANKAS010000006.1"/>
</dbReference>
<gene>
    <name evidence="5" type="primary">glgD</name>
    <name evidence="5" type="ORF">NSA47_08240</name>
</gene>
<dbReference type="CDD" id="cd04651">
    <property type="entry name" value="LbH_G1P_AT_C"/>
    <property type="match status" value="1"/>
</dbReference>
<sequence length="375" mass="42394">MKEIMGVINLSEKEDLLRELTYHRPIASIPFGGRYRIIDFVLSNMVNAGINNIAIFSQGKSRSLMDHLGSGKDWDLHQTTNGIFVLNPVIDLKDLRVHRGDIENFKNHLDYIKYSKQKYILLTKSYMICNIDYSKVLDYHKRNQADVTIIYKKIKDQQGQFSNCDSLNIGPGNKVLSIGKNIEDGQTNNVSMEMYLMSKELLIDIIQGGIRTGEVEYLKQAVIKSIKTLKNLKVQAYQFDGYLSCINSTQRYYQASQDLLNVDISRELFHQNGSILTKVKNEASTKYTSNAQVTNSLVANGCIIEGKVENSIISRGVHIQKGAIVKNSILMSKVIVEENTFLNHTILDKYVHITKDNVLSGSPKNPLGIKKGLRL</sequence>
<comment type="caution">
    <text evidence="5">The sequence shown here is derived from an EMBL/GenBank/DDBJ whole genome shotgun (WGS) entry which is preliminary data.</text>
</comment>
<name>A0AAE3HGD9_9FIRM</name>
<dbReference type="NCBIfam" id="TIGR02092">
    <property type="entry name" value="glgD"/>
    <property type="match status" value="1"/>
</dbReference>
<organism evidence="5 6">
    <name type="scientific">Irregularibacter muris</name>
    <dbReference type="NCBI Taxonomy" id="1796619"/>
    <lineage>
        <taxon>Bacteria</taxon>
        <taxon>Bacillati</taxon>
        <taxon>Bacillota</taxon>
        <taxon>Clostridia</taxon>
        <taxon>Eubacteriales</taxon>
        <taxon>Eubacteriaceae</taxon>
        <taxon>Irregularibacter</taxon>
    </lineage>
</organism>
<dbReference type="PANTHER" id="PTHR43523:SF6">
    <property type="entry name" value="GLYCOGEN BIOSYNTHESIS PROTEIN GLGD"/>
    <property type="match status" value="1"/>
</dbReference>
<dbReference type="GO" id="GO:0005978">
    <property type="term" value="P:glycogen biosynthetic process"/>
    <property type="evidence" value="ECO:0007669"/>
    <property type="project" value="UniProtKB-KW"/>
</dbReference>
<dbReference type="Gene3D" id="3.90.550.10">
    <property type="entry name" value="Spore Coat Polysaccharide Biosynthesis Protein SpsA, Chain A"/>
    <property type="match status" value="1"/>
</dbReference>
<accession>A0AAE3HGD9</accession>
<keyword evidence="6" id="KW-1185">Reference proteome</keyword>
<evidence type="ECO:0000259" key="3">
    <source>
        <dbReference type="Pfam" id="PF00483"/>
    </source>
</evidence>
<keyword evidence="5" id="KW-0808">Transferase</keyword>
<dbReference type="EC" id="2.7.7.27" evidence="5"/>
<reference evidence="5" key="1">
    <citation type="submission" date="2022-07" db="EMBL/GenBank/DDBJ databases">
        <title>Enhanced cultured diversity of the mouse gut microbiota enables custom-made synthetic communities.</title>
        <authorList>
            <person name="Afrizal A."/>
        </authorList>
    </citation>
    <scope>NUCLEOTIDE SEQUENCE</scope>
    <source>
        <strain evidence="5">DSM 28593</strain>
    </source>
</reference>
<comment type="similarity">
    <text evidence="1">Belongs to the bacterial/plant glucose-1-phosphate adenylyltransferase family.</text>
</comment>
<dbReference type="Pfam" id="PF24894">
    <property type="entry name" value="Hexapep_GlmU"/>
    <property type="match status" value="1"/>
</dbReference>
<protein>
    <submittedName>
        <fullName evidence="5">Glucose-1-phosphate adenylyltransferase subunit GlgD</fullName>
        <ecNumber evidence="5">2.7.7.27</ecNumber>
    </submittedName>
</protein>
<evidence type="ECO:0000259" key="4">
    <source>
        <dbReference type="Pfam" id="PF24894"/>
    </source>
</evidence>
<evidence type="ECO:0000313" key="5">
    <source>
        <dbReference type="EMBL" id="MCR1898972.1"/>
    </source>
</evidence>
<dbReference type="Gene3D" id="2.160.10.10">
    <property type="entry name" value="Hexapeptide repeat proteins"/>
    <property type="match status" value="1"/>
</dbReference>
<dbReference type="PANTHER" id="PTHR43523">
    <property type="entry name" value="GLUCOSE-1-PHOSPHATE ADENYLYLTRANSFERASE-RELATED"/>
    <property type="match status" value="1"/>
</dbReference>
<dbReference type="CDD" id="cd02508">
    <property type="entry name" value="ADP_Glucose_PP"/>
    <property type="match status" value="1"/>
</dbReference>
<proteinExistence type="inferred from homology"/>
<dbReference type="InterPro" id="IPR011004">
    <property type="entry name" value="Trimer_LpxA-like_sf"/>
</dbReference>
<feature type="domain" description="Glucose-1-phosphate adenylyltransferase/Bifunctional protein GlmU-like C-terminal hexapeptide" evidence="4">
    <location>
        <begin position="288"/>
        <end position="358"/>
    </location>
</feature>
<dbReference type="Pfam" id="PF00483">
    <property type="entry name" value="NTP_transferase"/>
    <property type="match status" value="1"/>
</dbReference>
<dbReference type="InterPro" id="IPR005835">
    <property type="entry name" value="NTP_transferase_dom"/>
</dbReference>
<evidence type="ECO:0000313" key="6">
    <source>
        <dbReference type="Proteomes" id="UP001205748"/>
    </source>
</evidence>